<evidence type="ECO:0000256" key="6">
    <source>
        <dbReference type="ARBA" id="ARBA00022692"/>
    </source>
</evidence>
<evidence type="ECO:0000256" key="4">
    <source>
        <dbReference type="ARBA" id="ARBA00022475"/>
    </source>
</evidence>
<dbReference type="PANTHER" id="PTHR30529">
    <property type="entry name" value="CYTOCHROME B561"/>
    <property type="match status" value="1"/>
</dbReference>
<dbReference type="GO" id="GO:0005886">
    <property type="term" value="C:plasma membrane"/>
    <property type="evidence" value="ECO:0007669"/>
    <property type="project" value="UniProtKB-SubCell"/>
</dbReference>
<reference evidence="15" key="1">
    <citation type="submission" date="2021-11" db="EMBL/GenBank/DDBJ databases">
        <title>BS-T2-15 a new species belonging to the Comamonadaceae family isolated from the soil of a French oak forest.</title>
        <authorList>
            <person name="Mieszkin S."/>
            <person name="Alain K."/>
        </authorList>
    </citation>
    <scope>NUCLEOTIDE SEQUENCE</scope>
    <source>
        <strain evidence="15">BS-T2-15</strain>
    </source>
</reference>
<dbReference type="Pfam" id="PF01292">
    <property type="entry name" value="Ni_hydr_CYTB"/>
    <property type="match status" value="1"/>
</dbReference>
<dbReference type="InterPro" id="IPR011577">
    <property type="entry name" value="Cyt_b561_bac/Ni-Hgenase"/>
</dbReference>
<keyword evidence="16" id="KW-1185">Reference proteome</keyword>
<evidence type="ECO:0000256" key="1">
    <source>
        <dbReference type="ARBA" id="ARBA00001970"/>
    </source>
</evidence>
<evidence type="ECO:0000256" key="2">
    <source>
        <dbReference type="ARBA" id="ARBA00004651"/>
    </source>
</evidence>
<evidence type="ECO:0000256" key="12">
    <source>
        <dbReference type="ARBA" id="ARBA00037975"/>
    </source>
</evidence>
<comment type="subcellular location">
    <subcellularLocation>
        <location evidence="2">Cell membrane</location>
        <topology evidence="2">Multi-pass membrane protein</topology>
    </subcellularLocation>
</comment>
<feature type="domain" description="Cytochrome b561 bacterial/Ni-hydrogenase" evidence="14">
    <location>
        <begin position="9"/>
        <end position="178"/>
    </location>
</feature>
<evidence type="ECO:0000256" key="9">
    <source>
        <dbReference type="ARBA" id="ARBA00022989"/>
    </source>
</evidence>
<protein>
    <submittedName>
        <fullName evidence="15">Cytochrome b/b6 domain-containing protein</fullName>
    </submittedName>
</protein>
<gene>
    <name evidence="15" type="ORF">LPC04_02850</name>
</gene>
<evidence type="ECO:0000256" key="7">
    <source>
        <dbReference type="ARBA" id="ARBA00022723"/>
    </source>
</evidence>
<feature type="transmembrane region" description="Helical" evidence="13">
    <location>
        <begin position="95"/>
        <end position="115"/>
    </location>
</feature>
<keyword evidence="10" id="KW-0408">Iron</keyword>
<dbReference type="Proteomes" id="UP001139353">
    <property type="component" value="Unassembled WGS sequence"/>
</dbReference>
<keyword evidence="7" id="KW-0479">Metal-binding</keyword>
<evidence type="ECO:0000256" key="5">
    <source>
        <dbReference type="ARBA" id="ARBA00022617"/>
    </source>
</evidence>
<keyword evidence="11 13" id="KW-0472">Membrane</keyword>
<evidence type="ECO:0000313" key="16">
    <source>
        <dbReference type="Proteomes" id="UP001139353"/>
    </source>
</evidence>
<evidence type="ECO:0000256" key="11">
    <source>
        <dbReference type="ARBA" id="ARBA00023136"/>
    </source>
</evidence>
<dbReference type="GO" id="GO:0046872">
    <property type="term" value="F:metal ion binding"/>
    <property type="evidence" value="ECO:0007669"/>
    <property type="project" value="UniProtKB-KW"/>
</dbReference>
<keyword evidence="8" id="KW-0249">Electron transport</keyword>
<dbReference type="InterPro" id="IPR016174">
    <property type="entry name" value="Di-haem_cyt_TM"/>
</dbReference>
<organism evidence="15 16">
    <name type="scientific">Scleromatobacter humisilvae</name>
    <dbReference type="NCBI Taxonomy" id="2897159"/>
    <lineage>
        <taxon>Bacteria</taxon>
        <taxon>Pseudomonadati</taxon>
        <taxon>Pseudomonadota</taxon>
        <taxon>Betaproteobacteria</taxon>
        <taxon>Burkholderiales</taxon>
        <taxon>Sphaerotilaceae</taxon>
        <taxon>Scleromatobacter</taxon>
    </lineage>
</organism>
<evidence type="ECO:0000313" key="15">
    <source>
        <dbReference type="EMBL" id="MCK9684640.1"/>
    </source>
</evidence>
<dbReference type="AlphaFoldDB" id="A0A9X1YGX4"/>
<dbReference type="GO" id="GO:0020037">
    <property type="term" value="F:heme binding"/>
    <property type="evidence" value="ECO:0007669"/>
    <property type="project" value="TreeGrafter"/>
</dbReference>
<comment type="caution">
    <text evidence="15">The sequence shown here is derived from an EMBL/GenBank/DDBJ whole genome shotgun (WGS) entry which is preliminary data.</text>
</comment>
<dbReference type="InterPro" id="IPR052168">
    <property type="entry name" value="Cytochrome_b561_oxidase"/>
</dbReference>
<keyword evidence="9 13" id="KW-1133">Transmembrane helix</keyword>
<evidence type="ECO:0000259" key="14">
    <source>
        <dbReference type="Pfam" id="PF01292"/>
    </source>
</evidence>
<evidence type="ECO:0000256" key="10">
    <source>
        <dbReference type="ARBA" id="ARBA00023004"/>
    </source>
</evidence>
<evidence type="ECO:0000256" key="8">
    <source>
        <dbReference type="ARBA" id="ARBA00022982"/>
    </source>
</evidence>
<feature type="transmembrane region" description="Helical" evidence="13">
    <location>
        <begin position="144"/>
        <end position="165"/>
    </location>
</feature>
<keyword evidence="3" id="KW-0813">Transport</keyword>
<comment type="similarity">
    <text evidence="12">Belongs to the cytochrome b561 family.</text>
</comment>
<dbReference type="GO" id="GO:0022904">
    <property type="term" value="P:respiratory electron transport chain"/>
    <property type="evidence" value="ECO:0007669"/>
    <property type="project" value="InterPro"/>
</dbReference>
<name>A0A9X1YGX4_9BURK</name>
<dbReference type="GO" id="GO:0009055">
    <property type="term" value="F:electron transfer activity"/>
    <property type="evidence" value="ECO:0007669"/>
    <property type="project" value="InterPro"/>
</dbReference>
<keyword evidence="4" id="KW-1003">Cell membrane</keyword>
<evidence type="ECO:0000256" key="3">
    <source>
        <dbReference type="ARBA" id="ARBA00022448"/>
    </source>
</evidence>
<keyword evidence="5" id="KW-0349">Heme</keyword>
<proteinExistence type="inferred from homology"/>
<dbReference type="EMBL" id="JAJLJH010000001">
    <property type="protein sequence ID" value="MCK9684640.1"/>
    <property type="molecule type" value="Genomic_DNA"/>
</dbReference>
<sequence>MNARRASKYHPALAALHWVLAFFIGASLAFGFLVLQKVPNTEPRKLDMLEWHMGLGMAIFAAMLVRLVVRWRTAKPSPAGVGTSASARAAGWAQLAFYVLVFGMVATGYATGLIARLNDIVFARNGAPLPASFDAYPTFRAHGVTATVLAILVALHVLAALWHWLVRRDGVMRRMGFGGRRLE</sequence>
<dbReference type="RefSeq" id="WP_275680667.1">
    <property type="nucleotide sequence ID" value="NZ_JAJLJH010000001.1"/>
</dbReference>
<feature type="transmembrane region" description="Helical" evidence="13">
    <location>
        <begin position="12"/>
        <end position="35"/>
    </location>
</feature>
<evidence type="ECO:0000256" key="13">
    <source>
        <dbReference type="SAM" id="Phobius"/>
    </source>
</evidence>
<dbReference type="SUPFAM" id="SSF81342">
    <property type="entry name" value="Transmembrane di-heme cytochromes"/>
    <property type="match status" value="1"/>
</dbReference>
<keyword evidence="6 13" id="KW-0812">Transmembrane</keyword>
<dbReference type="PANTHER" id="PTHR30529:SF1">
    <property type="entry name" value="CYTOCHROME B561 HOMOLOG 2"/>
    <property type="match status" value="1"/>
</dbReference>
<accession>A0A9X1YGX4</accession>
<comment type="cofactor">
    <cofactor evidence="1">
        <name>heme b</name>
        <dbReference type="ChEBI" id="CHEBI:60344"/>
    </cofactor>
</comment>
<feature type="transmembrane region" description="Helical" evidence="13">
    <location>
        <begin position="51"/>
        <end position="69"/>
    </location>
</feature>